<name>A0A4C1XHL1_EUMVA</name>
<organism evidence="2 3">
    <name type="scientific">Eumeta variegata</name>
    <name type="common">Bagworm moth</name>
    <name type="synonym">Eumeta japonica</name>
    <dbReference type="NCBI Taxonomy" id="151549"/>
    <lineage>
        <taxon>Eukaryota</taxon>
        <taxon>Metazoa</taxon>
        <taxon>Ecdysozoa</taxon>
        <taxon>Arthropoda</taxon>
        <taxon>Hexapoda</taxon>
        <taxon>Insecta</taxon>
        <taxon>Pterygota</taxon>
        <taxon>Neoptera</taxon>
        <taxon>Endopterygota</taxon>
        <taxon>Lepidoptera</taxon>
        <taxon>Glossata</taxon>
        <taxon>Ditrysia</taxon>
        <taxon>Tineoidea</taxon>
        <taxon>Psychidae</taxon>
        <taxon>Oiketicinae</taxon>
        <taxon>Eumeta</taxon>
    </lineage>
</organism>
<feature type="compositionally biased region" description="Basic and acidic residues" evidence="1">
    <location>
        <begin position="59"/>
        <end position="76"/>
    </location>
</feature>
<sequence length="118" mass="13141">MPNKARTKAPRRCVRGAGPSRRGGRECDLQQPELSTYGTLLSRERCDEAIARGVSGNEPLRDVDETVRDDEDRRPAYEPGLRPSGRASESSSRRVLYDLVRRRPGAAARGLSRLRPPV</sequence>
<protein>
    <submittedName>
        <fullName evidence="2">Uncharacterized protein</fullName>
    </submittedName>
</protein>
<accession>A0A4C1XHL1</accession>
<feature type="compositionally biased region" description="Basic residues" evidence="1">
    <location>
        <begin position="1"/>
        <end position="14"/>
    </location>
</feature>
<reference evidence="2 3" key="1">
    <citation type="journal article" date="2019" name="Commun. Biol.">
        <title>The bagworm genome reveals a unique fibroin gene that provides high tensile strength.</title>
        <authorList>
            <person name="Kono N."/>
            <person name="Nakamura H."/>
            <person name="Ohtoshi R."/>
            <person name="Tomita M."/>
            <person name="Numata K."/>
            <person name="Arakawa K."/>
        </authorList>
    </citation>
    <scope>NUCLEOTIDE SEQUENCE [LARGE SCALE GENOMIC DNA]</scope>
</reference>
<feature type="region of interest" description="Disordered" evidence="1">
    <location>
        <begin position="1"/>
        <end position="30"/>
    </location>
</feature>
<evidence type="ECO:0000313" key="3">
    <source>
        <dbReference type="Proteomes" id="UP000299102"/>
    </source>
</evidence>
<gene>
    <name evidence="2" type="ORF">EVAR_35331_1</name>
</gene>
<dbReference type="EMBL" id="BGZK01000869">
    <property type="protein sequence ID" value="GBP63441.1"/>
    <property type="molecule type" value="Genomic_DNA"/>
</dbReference>
<evidence type="ECO:0000313" key="2">
    <source>
        <dbReference type="EMBL" id="GBP63441.1"/>
    </source>
</evidence>
<keyword evidence="3" id="KW-1185">Reference proteome</keyword>
<proteinExistence type="predicted"/>
<evidence type="ECO:0000256" key="1">
    <source>
        <dbReference type="SAM" id="MobiDB-lite"/>
    </source>
</evidence>
<dbReference type="AlphaFoldDB" id="A0A4C1XHL1"/>
<comment type="caution">
    <text evidence="2">The sequence shown here is derived from an EMBL/GenBank/DDBJ whole genome shotgun (WGS) entry which is preliminary data.</text>
</comment>
<dbReference type="Proteomes" id="UP000299102">
    <property type="component" value="Unassembled WGS sequence"/>
</dbReference>
<feature type="region of interest" description="Disordered" evidence="1">
    <location>
        <begin position="52"/>
        <end position="94"/>
    </location>
</feature>